<keyword evidence="2" id="KW-1133">Transmembrane helix</keyword>
<feature type="region of interest" description="Disordered" evidence="1">
    <location>
        <begin position="79"/>
        <end position="188"/>
    </location>
</feature>
<accession>Q4TAA4</accession>
<dbReference type="AlphaFoldDB" id="Q4TAA4"/>
<feature type="non-terminal residue" evidence="3">
    <location>
        <position position="1"/>
    </location>
</feature>
<evidence type="ECO:0000256" key="2">
    <source>
        <dbReference type="SAM" id="Phobius"/>
    </source>
</evidence>
<name>Q4TAA4_TETNG</name>
<sequence length="188" mass="18850">GPGLSRGSRARMDILVAKLLAMLGLLVLVLTGVLLPVRLLLASDSARRCRRAQPLCSAFAGGVFPGDLLQCSAACGQGEGGAAPGAAEGQQRLPAGGDHDDDGPLPQRVFGADRPHLQEGQTVLHRPGDLQRRGGLGGRQRLGVRRTLPLLVGGPGAPPAPPEPRQAGGGGASAPAGAGPGAVRSLGL</sequence>
<protein>
    <submittedName>
        <fullName evidence="3">(spotted green pufferfish) hypothetical protein</fullName>
    </submittedName>
</protein>
<evidence type="ECO:0000256" key="1">
    <source>
        <dbReference type="SAM" id="MobiDB-lite"/>
    </source>
</evidence>
<reference evidence="3" key="2">
    <citation type="submission" date="2004-02" db="EMBL/GenBank/DDBJ databases">
        <authorList>
            <consortium name="Genoscope"/>
            <consortium name="Whitehead Institute Centre for Genome Research"/>
        </authorList>
    </citation>
    <scope>NUCLEOTIDE SEQUENCE</scope>
</reference>
<dbReference type="EMBL" id="CAAE01007392">
    <property type="protein sequence ID" value="CAF90178.1"/>
    <property type="molecule type" value="Genomic_DNA"/>
</dbReference>
<keyword evidence="2" id="KW-0812">Transmembrane</keyword>
<reference evidence="3" key="1">
    <citation type="journal article" date="2004" name="Nature">
        <title>Genome duplication in the teleost fish Tetraodon nigroviridis reveals the early vertebrate proto-karyotype.</title>
        <authorList>
            <person name="Jaillon O."/>
            <person name="Aury J.-M."/>
            <person name="Brunet F."/>
            <person name="Petit J.-L."/>
            <person name="Stange-Thomann N."/>
            <person name="Mauceli E."/>
            <person name="Bouneau L."/>
            <person name="Fischer C."/>
            <person name="Ozouf-Costaz C."/>
            <person name="Bernot A."/>
            <person name="Nicaud S."/>
            <person name="Jaffe D."/>
            <person name="Fisher S."/>
            <person name="Lutfalla G."/>
            <person name="Dossat C."/>
            <person name="Segurens B."/>
            <person name="Dasilva C."/>
            <person name="Salanoubat M."/>
            <person name="Levy M."/>
            <person name="Boudet N."/>
            <person name="Castellano S."/>
            <person name="Anthouard V."/>
            <person name="Jubin C."/>
            <person name="Castelli V."/>
            <person name="Katinka M."/>
            <person name="Vacherie B."/>
            <person name="Biemont C."/>
            <person name="Skalli Z."/>
            <person name="Cattolico L."/>
            <person name="Poulain J."/>
            <person name="De Berardinis V."/>
            <person name="Cruaud C."/>
            <person name="Duprat S."/>
            <person name="Brottier P."/>
            <person name="Coutanceau J.-P."/>
            <person name="Gouzy J."/>
            <person name="Parra G."/>
            <person name="Lardier G."/>
            <person name="Chapple C."/>
            <person name="McKernan K.J."/>
            <person name="McEwan P."/>
            <person name="Bosak S."/>
            <person name="Kellis M."/>
            <person name="Volff J.-N."/>
            <person name="Guigo R."/>
            <person name="Zody M.C."/>
            <person name="Mesirov J."/>
            <person name="Lindblad-Toh K."/>
            <person name="Birren B."/>
            <person name="Nusbaum C."/>
            <person name="Kahn D."/>
            <person name="Robinson-Rechavi M."/>
            <person name="Laudet V."/>
            <person name="Schachter V."/>
            <person name="Quetier F."/>
            <person name="Saurin W."/>
            <person name="Scarpelli C."/>
            <person name="Wincker P."/>
            <person name="Lander E.S."/>
            <person name="Weissenbach J."/>
            <person name="Roest Crollius H."/>
        </authorList>
    </citation>
    <scope>NUCLEOTIDE SEQUENCE [LARGE SCALE GENOMIC DNA]</scope>
</reference>
<organism evidence="3">
    <name type="scientific">Tetraodon nigroviridis</name>
    <name type="common">Spotted green pufferfish</name>
    <name type="synonym">Chelonodon nigroviridis</name>
    <dbReference type="NCBI Taxonomy" id="99883"/>
    <lineage>
        <taxon>Eukaryota</taxon>
        <taxon>Metazoa</taxon>
        <taxon>Chordata</taxon>
        <taxon>Craniata</taxon>
        <taxon>Vertebrata</taxon>
        <taxon>Euteleostomi</taxon>
        <taxon>Actinopterygii</taxon>
        <taxon>Neopterygii</taxon>
        <taxon>Teleostei</taxon>
        <taxon>Neoteleostei</taxon>
        <taxon>Acanthomorphata</taxon>
        <taxon>Eupercaria</taxon>
        <taxon>Tetraodontiformes</taxon>
        <taxon>Tetradontoidea</taxon>
        <taxon>Tetraodontidae</taxon>
        <taxon>Tetraodon</taxon>
    </lineage>
</organism>
<proteinExistence type="predicted"/>
<dbReference type="KEGG" id="tng:GSTEN00004300G001"/>
<keyword evidence="2" id="KW-0472">Membrane</keyword>
<evidence type="ECO:0000313" key="3">
    <source>
        <dbReference type="EMBL" id="CAF90178.1"/>
    </source>
</evidence>
<feature type="transmembrane region" description="Helical" evidence="2">
    <location>
        <begin position="20"/>
        <end position="41"/>
    </location>
</feature>
<comment type="caution">
    <text evidence="3">The sequence shown here is derived from an EMBL/GenBank/DDBJ whole genome shotgun (WGS) entry which is preliminary data.</text>
</comment>
<gene>
    <name evidence="3" type="ORF">GSTENG00004300001</name>
</gene>